<dbReference type="InterPro" id="IPR049067">
    <property type="entry name" value="MreB-like_C"/>
</dbReference>
<gene>
    <name evidence="3" type="ORF">HF568_06215</name>
</gene>
<dbReference type="Pfam" id="PF17989">
    <property type="entry name" value="ALP_N"/>
    <property type="match status" value="1"/>
</dbReference>
<sequence>MGQFVIGMDIGYSNLKVCFGDTDDGSPMDLALPAVSAPVASVSSSLTGMHDEEGDGGVRVQVNGEAWLAGIPPSMSHRVVRELHEGYVGSPAWTALAHAGMLLGGRDTIDRLVVGLPVHHFEDLSRRKALRDLLSGAHQVTPKRRITVNRVSIVPQPIGAFFDALQWHRGDGKLEDEPLLVIDPGYFSVDWTLVHDMRYDAGASSSSMNAMSRLIEVTRSMMKEDYGAAPSQSLMEDAVRMGKQHMRIFEASVEIEPYLRKAAQSVAVESLSELRTNIRQVDTTITYLLLAGGGAELYADAARTVFPRSAVLRSASPFMANARGFWHFGVHLEAEDPDA</sequence>
<dbReference type="EMBL" id="JABBHS010000191">
    <property type="protein sequence ID" value="MBU2722807.1"/>
    <property type="molecule type" value="Genomic_DNA"/>
</dbReference>
<proteinExistence type="predicted"/>
<reference evidence="3" key="1">
    <citation type="journal article" date="2021" name="ISME J.">
        <title>Genomic evolution of the class Acidithiobacillia: deep-branching Proteobacteria living in extreme acidic conditions.</title>
        <authorList>
            <person name="Moya-Beltran A."/>
            <person name="Beard S."/>
            <person name="Rojas-Villalobos C."/>
            <person name="Issotta F."/>
            <person name="Gallardo Y."/>
            <person name="Ulloa R."/>
            <person name="Giaveno A."/>
            <person name="Degli Esposti M."/>
            <person name="Johnson D.B."/>
            <person name="Quatrini R."/>
        </authorList>
    </citation>
    <scope>NUCLEOTIDE SEQUENCE</scope>
    <source>
        <strain evidence="3">DSM 583</strain>
    </source>
</reference>
<feature type="domain" description="Actin homologue MreB-like C-terminal" evidence="2">
    <location>
        <begin position="181"/>
        <end position="299"/>
    </location>
</feature>
<dbReference type="InterPro" id="IPR040607">
    <property type="entry name" value="ALP_N"/>
</dbReference>
<dbReference type="CDD" id="cd10227">
    <property type="entry name" value="ASKHA_NBD_ParM-like"/>
    <property type="match status" value="1"/>
</dbReference>
<dbReference type="InterPro" id="IPR043129">
    <property type="entry name" value="ATPase_NBD"/>
</dbReference>
<evidence type="ECO:0000259" key="2">
    <source>
        <dbReference type="Pfam" id="PF21522"/>
    </source>
</evidence>
<feature type="domain" description="Actin-like protein N-terminal" evidence="1">
    <location>
        <begin position="7"/>
        <end position="159"/>
    </location>
</feature>
<evidence type="ECO:0000313" key="4">
    <source>
        <dbReference type="Proteomes" id="UP000887300"/>
    </source>
</evidence>
<organism evidence="3 4">
    <name type="scientific">Acidithiobacillus ferridurans</name>
    <dbReference type="NCBI Taxonomy" id="1232575"/>
    <lineage>
        <taxon>Bacteria</taxon>
        <taxon>Pseudomonadati</taxon>
        <taxon>Pseudomonadota</taxon>
        <taxon>Acidithiobacillia</taxon>
        <taxon>Acidithiobacillales</taxon>
        <taxon>Acidithiobacillaceae</taxon>
        <taxon>Acidithiobacillus</taxon>
    </lineage>
</organism>
<dbReference type="Gene3D" id="3.30.420.40">
    <property type="match status" value="2"/>
</dbReference>
<evidence type="ECO:0000313" key="3">
    <source>
        <dbReference type="EMBL" id="MBU2722807.1"/>
    </source>
</evidence>
<name>A0A8X8KB41_ACIFI</name>
<dbReference type="Proteomes" id="UP000887300">
    <property type="component" value="Unassembled WGS sequence"/>
</dbReference>
<dbReference type="RefSeq" id="WP_215886165.1">
    <property type="nucleotide sequence ID" value="NZ_CP134225.1"/>
</dbReference>
<accession>A0A8X8KB41</accession>
<dbReference type="AlphaFoldDB" id="A0A8X8KB41"/>
<dbReference type="Pfam" id="PF21522">
    <property type="entry name" value="MreB-like_C"/>
    <property type="match status" value="1"/>
</dbReference>
<dbReference type="SUPFAM" id="SSF53067">
    <property type="entry name" value="Actin-like ATPase domain"/>
    <property type="match status" value="2"/>
</dbReference>
<comment type="caution">
    <text evidence="3">The sequence shown here is derived from an EMBL/GenBank/DDBJ whole genome shotgun (WGS) entry which is preliminary data.</text>
</comment>
<evidence type="ECO:0000259" key="1">
    <source>
        <dbReference type="Pfam" id="PF17989"/>
    </source>
</evidence>
<protein>
    <submittedName>
        <fullName evidence="3">ParM/StbA family protein</fullName>
    </submittedName>
</protein>